<feature type="region of interest" description="Disordered" evidence="1">
    <location>
        <begin position="29"/>
        <end position="53"/>
    </location>
</feature>
<keyword evidence="3" id="KW-1185">Reference proteome</keyword>
<protein>
    <submittedName>
        <fullName evidence="2">Uncharacterized protein</fullName>
    </submittedName>
</protein>
<evidence type="ECO:0000256" key="1">
    <source>
        <dbReference type="SAM" id="MobiDB-lite"/>
    </source>
</evidence>
<dbReference type="EMBL" id="JADFTS010000007">
    <property type="protein sequence ID" value="KAF9595919.1"/>
    <property type="molecule type" value="Genomic_DNA"/>
</dbReference>
<accession>A0A835HAW5</accession>
<gene>
    <name evidence="2" type="ORF">IFM89_006200</name>
</gene>
<proteinExistence type="predicted"/>
<dbReference type="AlphaFoldDB" id="A0A835HAW5"/>
<dbReference type="Proteomes" id="UP000631114">
    <property type="component" value="Unassembled WGS sequence"/>
</dbReference>
<reference evidence="2 3" key="1">
    <citation type="submission" date="2020-10" db="EMBL/GenBank/DDBJ databases">
        <title>The Coptis chinensis genome and diversification of protoberbering-type alkaloids.</title>
        <authorList>
            <person name="Wang B."/>
            <person name="Shu S."/>
            <person name="Song C."/>
            <person name="Liu Y."/>
        </authorList>
    </citation>
    <scope>NUCLEOTIDE SEQUENCE [LARGE SCALE GENOMIC DNA]</scope>
    <source>
        <strain evidence="2">HL-2020</strain>
        <tissue evidence="2">Leaf</tissue>
    </source>
</reference>
<name>A0A835HAW5_9MAGN</name>
<comment type="caution">
    <text evidence="2">The sequence shown here is derived from an EMBL/GenBank/DDBJ whole genome shotgun (WGS) entry which is preliminary data.</text>
</comment>
<evidence type="ECO:0000313" key="3">
    <source>
        <dbReference type="Proteomes" id="UP000631114"/>
    </source>
</evidence>
<sequence>MENSAQENSLVLNGIHDCLDCRRKNASTGERVKLNHDKPQEGPTNVKGPNQLHSQGEYIQGVDKISQHSDHIQVRSQEKSTQVDAQSSQRSGVTIVEYDVNVNHLLSLLRQHIESEFSRFTGNYLPVTLEVDGRTFPVNIAVDNVGNPNVDLNDVYIENDLLRSRHAFTDEIHSTDIATTTATLDNNIFSSDGIRSKRTSLRSYHNSARGFEDNPYIEPF</sequence>
<organism evidence="2 3">
    <name type="scientific">Coptis chinensis</name>
    <dbReference type="NCBI Taxonomy" id="261450"/>
    <lineage>
        <taxon>Eukaryota</taxon>
        <taxon>Viridiplantae</taxon>
        <taxon>Streptophyta</taxon>
        <taxon>Embryophyta</taxon>
        <taxon>Tracheophyta</taxon>
        <taxon>Spermatophyta</taxon>
        <taxon>Magnoliopsida</taxon>
        <taxon>Ranunculales</taxon>
        <taxon>Ranunculaceae</taxon>
        <taxon>Coptidoideae</taxon>
        <taxon>Coptis</taxon>
    </lineage>
</organism>
<feature type="compositionally biased region" description="Basic and acidic residues" evidence="1">
    <location>
        <begin position="30"/>
        <end position="40"/>
    </location>
</feature>
<evidence type="ECO:0000313" key="2">
    <source>
        <dbReference type="EMBL" id="KAF9595919.1"/>
    </source>
</evidence>